<organism evidence="3 4">
    <name type="scientific">Mycena sanguinolenta</name>
    <dbReference type="NCBI Taxonomy" id="230812"/>
    <lineage>
        <taxon>Eukaryota</taxon>
        <taxon>Fungi</taxon>
        <taxon>Dikarya</taxon>
        <taxon>Basidiomycota</taxon>
        <taxon>Agaricomycotina</taxon>
        <taxon>Agaricomycetes</taxon>
        <taxon>Agaricomycetidae</taxon>
        <taxon>Agaricales</taxon>
        <taxon>Marasmiineae</taxon>
        <taxon>Mycenaceae</taxon>
        <taxon>Mycena</taxon>
    </lineage>
</organism>
<keyword evidence="1" id="KW-0732">Signal</keyword>
<dbReference type="AlphaFoldDB" id="A0A8H6XJL3"/>
<dbReference type="Proteomes" id="UP000623467">
    <property type="component" value="Unassembled WGS sequence"/>
</dbReference>
<sequence>MLSSPAFALLGFYVSAALAVEIQSFSPAFTNAGIQGCIAVADNADGAPLIIHDCNTEDPANQDWSLSFYTREPAGPQPITIFGDKCIDVTNGVNADGTPLQIWTCVEGSTNQMWTSISNNTLQWSGTDKCIDLTNGLITDGNVLQIWTCSENNQNQEWTGTPDPDNTQTVTLSGGDISANSSGPFCITAASDTDGAAVILTQCASFTSLYPDGNITWVVPTPPLTGTISTFGGSKCLDVPNGSMTNGVQMQIWSCTEGNTNQVWNVHNGDSQIEWVGTGKCLDLTNGNSTPGTPIQLWDCSATNNPNQDWWRGELTL</sequence>
<dbReference type="CDD" id="cd00161">
    <property type="entry name" value="beta-trefoil_Ricin-like"/>
    <property type="match status" value="1"/>
</dbReference>
<accession>A0A8H6XJL3</accession>
<proteinExistence type="predicted"/>
<dbReference type="EMBL" id="JACAZH010000026">
    <property type="protein sequence ID" value="KAF7341849.1"/>
    <property type="molecule type" value="Genomic_DNA"/>
</dbReference>
<gene>
    <name evidence="3" type="ORF">MSAN_02040400</name>
</gene>
<dbReference type="InterPro" id="IPR000772">
    <property type="entry name" value="Ricin_B_lectin"/>
</dbReference>
<evidence type="ECO:0000313" key="3">
    <source>
        <dbReference type="EMBL" id="KAF7341849.1"/>
    </source>
</evidence>
<feature type="signal peptide" evidence="1">
    <location>
        <begin position="1"/>
        <end position="19"/>
    </location>
</feature>
<name>A0A8H6XJL3_9AGAR</name>
<dbReference type="Pfam" id="PF00652">
    <property type="entry name" value="Ricin_B_lectin"/>
    <property type="match status" value="2"/>
</dbReference>
<reference evidence="3" key="1">
    <citation type="submission" date="2020-05" db="EMBL/GenBank/DDBJ databases">
        <title>Mycena genomes resolve the evolution of fungal bioluminescence.</title>
        <authorList>
            <person name="Tsai I.J."/>
        </authorList>
    </citation>
    <scope>NUCLEOTIDE SEQUENCE</scope>
    <source>
        <strain evidence="3">160909Yilan</strain>
    </source>
</reference>
<dbReference type="PROSITE" id="PS50231">
    <property type="entry name" value="RICIN_B_LECTIN"/>
    <property type="match status" value="3"/>
</dbReference>
<evidence type="ECO:0000313" key="4">
    <source>
        <dbReference type="Proteomes" id="UP000623467"/>
    </source>
</evidence>
<keyword evidence="4" id="KW-1185">Reference proteome</keyword>
<evidence type="ECO:0000259" key="2">
    <source>
        <dbReference type="SMART" id="SM00458"/>
    </source>
</evidence>
<comment type="caution">
    <text evidence="3">The sequence shown here is derived from an EMBL/GenBank/DDBJ whole genome shotgun (WGS) entry which is preliminary data.</text>
</comment>
<dbReference type="Gene3D" id="2.80.10.50">
    <property type="match status" value="3"/>
</dbReference>
<dbReference type="InterPro" id="IPR035992">
    <property type="entry name" value="Ricin_B-like_lectins"/>
</dbReference>
<protein>
    <recommendedName>
        <fullName evidence="2">Ricin B lectin domain-containing protein</fullName>
    </recommendedName>
</protein>
<feature type="chain" id="PRO_5034150605" description="Ricin B lectin domain-containing protein" evidence="1">
    <location>
        <begin position="20"/>
        <end position="317"/>
    </location>
</feature>
<evidence type="ECO:0000256" key="1">
    <source>
        <dbReference type="SAM" id="SignalP"/>
    </source>
</evidence>
<feature type="domain" description="Ricin B lectin" evidence="2">
    <location>
        <begin position="173"/>
        <end position="313"/>
    </location>
</feature>
<feature type="domain" description="Ricin B lectin" evidence="2">
    <location>
        <begin position="26"/>
        <end position="161"/>
    </location>
</feature>
<dbReference type="SUPFAM" id="SSF50370">
    <property type="entry name" value="Ricin B-like lectins"/>
    <property type="match status" value="2"/>
</dbReference>
<dbReference type="OrthoDB" id="6770063at2759"/>
<dbReference type="SMART" id="SM00458">
    <property type="entry name" value="RICIN"/>
    <property type="match status" value="2"/>
</dbReference>